<organism evidence="1 2">
    <name type="scientific">Muraenolepis orangiensis</name>
    <name type="common">Patagonian moray cod</name>
    <dbReference type="NCBI Taxonomy" id="630683"/>
    <lineage>
        <taxon>Eukaryota</taxon>
        <taxon>Metazoa</taxon>
        <taxon>Chordata</taxon>
        <taxon>Craniata</taxon>
        <taxon>Vertebrata</taxon>
        <taxon>Euteleostomi</taxon>
        <taxon>Actinopterygii</taxon>
        <taxon>Neopterygii</taxon>
        <taxon>Teleostei</taxon>
        <taxon>Neoteleostei</taxon>
        <taxon>Acanthomorphata</taxon>
        <taxon>Zeiogadaria</taxon>
        <taxon>Gadariae</taxon>
        <taxon>Gadiformes</taxon>
        <taxon>Muraenolepidoidei</taxon>
        <taxon>Muraenolepididae</taxon>
        <taxon>Muraenolepis</taxon>
    </lineage>
</organism>
<dbReference type="AlphaFoldDB" id="A0A9Q0DLV3"/>
<evidence type="ECO:0000313" key="2">
    <source>
        <dbReference type="Proteomes" id="UP001148018"/>
    </source>
</evidence>
<proteinExistence type="predicted"/>
<comment type="caution">
    <text evidence="1">The sequence shown here is derived from an EMBL/GenBank/DDBJ whole genome shotgun (WGS) entry which is preliminary data.</text>
</comment>
<dbReference type="Proteomes" id="UP001148018">
    <property type="component" value="Unassembled WGS sequence"/>
</dbReference>
<dbReference type="EMBL" id="JANIIK010000115">
    <property type="protein sequence ID" value="KAJ3589848.1"/>
    <property type="molecule type" value="Genomic_DNA"/>
</dbReference>
<gene>
    <name evidence="1" type="ORF">NHX12_010689</name>
</gene>
<accession>A0A9Q0DLV3</accession>
<dbReference type="OrthoDB" id="2505895at2759"/>
<sequence length="77" mass="9186">MVFAEFRRRFDVLAPHLTKKHGRNFIVTDEKRHLNANGANHRLPLTIAYAYGRNGNITREEGEIEWKEKRRLKGRRE</sequence>
<evidence type="ECO:0000313" key="1">
    <source>
        <dbReference type="EMBL" id="KAJ3589848.1"/>
    </source>
</evidence>
<keyword evidence="2" id="KW-1185">Reference proteome</keyword>
<reference evidence="1" key="1">
    <citation type="submission" date="2022-07" db="EMBL/GenBank/DDBJ databases">
        <title>Chromosome-level genome of Muraenolepis orangiensis.</title>
        <authorList>
            <person name="Kim J."/>
        </authorList>
    </citation>
    <scope>NUCLEOTIDE SEQUENCE</scope>
    <source>
        <strain evidence="1">KU_S4_2022</strain>
        <tissue evidence="1">Muscle</tissue>
    </source>
</reference>
<protein>
    <submittedName>
        <fullName evidence="1">Uncharacterized protein</fullName>
    </submittedName>
</protein>
<name>A0A9Q0DLV3_9TELE</name>